<dbReference type="KEGG" id="ami:Amir_4267"/>
<evidence type="ECO:0000313" key="1">
    <source>
        <dbReference type="EMBL" id="ACU38122.1"/>
    </source>
</evidence>
<gene>
    <name evidence="1" type="ordered locus">Amir_4267</name>
</gene>
<evidence type="ECO:0000313" key="2">
    <source>
        <dbReference type="Proteomes" id="UP000002213"/>
    </source>
</evidence>
<dbReference type="RefSeq" id="WP_015803009.1">
    <property type="nucleotide sequence ID" value="NC_013093.1"/>
</dbReference>
<accession>C6WIN2</accession>
<protein>
    <submittedName>
        <fullName evidence="1">Uncharacterized protein</fullName>
    </submittedName>
</protein>
<dbReference type="HOGENOM" id="CLU_2299677_0_0_11"/>
<keyword evidence="2" id="KW-1185">Reference proteome</keyword>
<name>C6WIN2_ACTMD</name>
<dbReference type="EMBL" id="CP001630">
    <property type="protein sequence ID" value="ACU38122.1"/>
    <property type="molecule type" value="Genomic_DNA"/>
</dbReference>
<dbReference type="AlphaFoldDB" id="C6WIN2"/>
<dbReference type="Proteomes" id="UP000002213">
    <property type="component" value="Chromosome"/>
</dbReference>
<sequence>MRRGKRIKQAGAENDPMGFVRMVAVSATGEHQRKEVHSGLLAQLLGLLPLRHDEDQDWITGVAEALSRALGGPYRVGTVEAAWEDEVLRRARERLAVELG</sequence>
<reference evidence="1 2" key="1">
    <citation type="journal article" date="2009" name="Stand. Genomic Sci.">
        <title>Complete genome sequence of Actinosynnema mirum type strain (101).</title>
        <authorList>
            <person name="Land M."/>
            <person name="Lapidus A."/>
            <person name="Mayilraj S."/>
            <person name="Chen F."/>
            <person name="Copeland A."/>
            <person name="Del Rio T.G."/>
            <person name="Nolan M."/>
            <person name="Lucas S."/>
            <person name="Tice H."/>
            <person name="Cheng J.F."/>
            <person name="Chertkov O."/>
            <person name="Bruce D."/>
            <person name="Goodwin L."/>
            <person name="Pitluck S."/>
            <person name="Rohde M."/>
            <person name="Goker M."/>
            <person name="Pati A."/>
            <person name="Ivanova N."/>
            <person name="Mavromatis K."/>
            <person name="Chen A."/>
            <person name="Palaniappan K."/>
            <person name="Hauser L."/>
            <person name="Chang Y.J."/>
            <person name="Jeffries C.C."/>
            <person name="Brettin T."/>
            <person name="Detter J.C."/>
            <person name="Han C."/>
            <person name="Chain P."/>
            <person name="Tindall B.J."/>
            <person name="Bristow J."/>
            <person name="Eisen J.A."/>
            <person name="Markowitz V."/>
            <person name="Hugenholtz P."/>
            <person name="Kyrpides N.C."/>
            <person name="Klenk H.P."/>
        </authorList>
    </citation>
    <scope>NUCLEOTIDE SEQUENCE [LARGE SCALE GENOMIC DNA]</scope>
    <source>
        <strain evidence="2">ATCC 29888 / DSM 43827 / JCM 3225 / NBRC 14064 / NCIMB 13271 / NRRL B-12336 / IMRU 3971 / 101</strain>
    </source>
</reference>
<organism evidence="1 2">
    <name type="scientific">Actinosynnema mirum (strain ATCC 29888 / DSM 43827 / JCM 3225 / NBRC 14064 / NCIMB 13271 / NRRL B-12336 / IMRU 3971 / 101)</name>
    <dbReference type="NCBI Taxonomy" id="446462"/>
    <lineage>
        <taxon>Bacteria</taxon>
        <taxon>Bacillati</taxon>
        <taxon>Actinomycetota</taxon>
        <taxon>Actinomycetes</taxon>
        <taxon>Pseudonocardiales</taxon>
        <taxon>Pseudonocardiaceae</taxon>
        <taxon>Actinosynnema</taxon>
    </lineage>
</organism>
<proteinExistence type="predicted"/>